<feature type="domain" description="FAD-binding FR-type" evidence="1">
    <location>
        <begin position="1"/>
        <end position="102"/>
    </location>
</feature>
<sequence>MTWRVGTVVAARAETPNARTLTLEVPDWPGNIAGQHLDLRLTSADGYQASRSYSIASEGPGTRVELSVDQVETGEVSPYLVQDVEVGESLELRGPLGTWFIWRPEQEEPVQLIAGGSGCVPLMAMARAHARLGSAARFRLLYSVRSPELVFYRNELTALAAAENFDVEFVYTRSSGDGSPPGRVTRDRLATAVFAPSEGATVYVCGPTRFVETVATWLVAEGHPPARIRTERFGGT</sequence>
<keyword evidence="3" id="KW-1185">Reference proteome</keyword>
<dbReference type="PRINTS" id="PR00406">
    <property type="entry name" value="CYTB5RDTASE"/>
</dbReference>
<dbReference type="EMBL" id="JBHLTG010000005">
    <property type="protein sequence ID" value="MFC0680221.1"/>
    <property type="molecule type" value="Genomic_DNA"/>
</dbReference>
<dbReference type="PANTHER" id="PTHR47354">
    <property type="entry name" value="NADH OXIDOREDUCTASE HCR"/>
    <property type="match status" value="1"/>
</dbReference>
<reference evidence="2 3" key="1">
    <citation type="submission" date="2024-09" db="EMBL/GenBank/DDBJ databases">
        <authorList>
            <person name="Sun Q."/>
            <person name="Mori K."/>
        </authorList>
    </citation>
    <scope>NUCLEOTIDE SEQUENCE [LARGE SCALE GENOMIC DNA]</scope>
    <source>
        <strain evidence="2 3">KCTC 23076</strain>
    </source>
</reference>
<dbReference type="Pfam" id="PF00970">
    <property type="entry name" value="FAD_binding_6"/>
    <property type="match status" value="1"/>
</dbReference>
<organism evidence="2 3">
    <name type="scientific">Lysobacter korlensis</name>
    <dbReference type="NCBI Taxonomy" id="553636"/>
    <lineage>
        <taxon>Bacteria</taxon>
        <taxon>Pseudomonadati</taxon>
        <taxon>Pseudomonadota</taxon>
        <taxon>Gammaproteobacteria</taxon>
        <taxon>Lysobacterales</taxon>
        <taxon>Lysobacteraceae</taxon>
        <taxon>Lysobacter</taxon>
    </lineage>
</organism>
<protein>
    <submittedName>
        <fullName evidence="2">Ferredoxin reductase</fullName>
    </submittedName>
</protein>
<accession>A0ABV6RTV8</accession>
<dbReference type="Gene3D" id="2.40.30.10">
    <property type="entry name" value="Translation factors"/>
    <property type="match status" value="1"/>
</dbReference>
<evidence type="ECO:0000313" key="3">
    <source>
        <dbReference type="Proteomes" id="UP001589896"/>
    </source>
</evidence>
<dbReference type="InterPro" id="IPR039261">
    <property type="entry name" value="FNR_nucleotide-bd"/>
</dbReference>
<dbReference type="PROSITE" id="PS51384">
    <property type="entry name" value="FAD_FR"/>
    <property type="match status" value="1"/>
</dbReference>
<evidence type="ECO:0000313" key="2">
    <source>
        <dbReference type="EMBL" id="MFC0680221.1"/>
    </source>
</evidence>
<dbReference type="InterPro" id="IPR050415">
    <property type="entry name" value="MRET"/>
</dbReference>
<dbReference type="PANTHER" id="PTHR47354:SF5">
    <property type="entry name" value="PROTEIN RFBI"/>
    <property type="match status" value="1"/>
</dbReference>
<dbReference type="InterPro" id="IPR001433">
    <property type="entry name" value="OxRdtase_FAD/NAD-bd"/>
</dbReference>
<name>A0ABV6RTV8_9GAMM</name>
<dbReference type="InterPro" id="IPR017927">
    <property type="entry name" value="FAD-bd_FR_type"/>
</dbReference>
<dbReference type="Pfam" id="PF00175">
    <property type="entry name" value="NAD_binding_1"/>
    <property type="match status" value="1"/>
</dbReference>
<dbReference type="SUPFAM" id="SSF52343">
    <property type="entry name" value="Ferredoxin reductase-like, C-terminal NADP-linked domain"/>
    <property type="match status" value="1"/>
</dbReference>
<proteinExistence type="predicted"/>
<evidence type="ECO:0000259" key="1">
    <source>
        <dbReference type="PROSITE" id="PS51384"/>
    </source>
</evidence>
<dbReference type="RefSeq" id="WP_386671769.1">
    <property type="nucleotide sequence ID" value="NZ_JBHLTG010000005.1"/>
</dbReference>
<comment type="caution">
    <text evidence="2">The sequence shown here is derived from an EMBL/GenBank/DDBJ whole genome shotgun (WGS) entry which is preliminary data.</text>
</comment>
<dbReference type="Gene3D" id="3.40.50.80">
    <property type="entry name" value="Nucleotide-binding domain of ferredoxin-NADP reductase (FNR) module"/>
    <property type="match status" value="1"/>
</dbReference>
<dbReference type="SUPFAM" id="SSF63380">
    <property type="entry name" value="Riboflavin synthase domain-like"/>
    <property type="match status" value="1"/>
</dbReference>
<dbReference type="InterPro" id="IPR008333">
    <property type="entry name" value="Cbr1-like_FAD-bd_dom"/>
</dbReference>
<dbReference type="InterPro" id="IPR017938">
    <property type="entry name" value="Riboflavin_synthase-like_b-brl"/>
</dbReference>
<gene>
    <name evidence="2" type="ORF">ACFFGH_20495</name>
</gene>
<dbReference type="CDD" id="cd06217">
    <property type="entry name" value="FNR_iron_sulfur_binding_3"/>
    <property type="match status" value="1"/>
</dbReference>
<dbReference type="Proteomes" id="UP001589896">
    <property type="component" value="Unassembled WGS sequence"/>
</dbReference>